<organism evidence="3 4">
    <name type="scientific">Terriglobus roseus</name>
    <dbReference type="NCBI Taxonomy" id="392734"/>
    <lineage>
        <taxon>Bacteria</taxon>
        <taxon>Pseudomonadati</taxon>
        <taxon>Acidobacteriota</taxon>
        <taxon>Terriglobia</taxon>
        <taxon>Terriglobales</taxon>
        <taxon>Acidobacteriaceae</taxon>
        <taxon>Terriglobus</taxon>
    </lineage>
</organism>
<dbReference type="InterPro" id="IPR000674">
    <property type="entry name" value="Ald_Oxase/Xan_DH_a/b"/>
</dbReference>
<dbReference type="RefSeq" id="WP_074652876.1">
    <property type="nucleotide sequence ID" value="NZ_FNSD01000001.1"/>
</dbReference>
<dbReference type="SUPFAM" id="SSF56003">
    <property type="entry name" value="Molybdenum cofactor-binding domain"/>
    <property type="match status" value="1"/>
</dbReference>
<accession>A0A1H4KRG5</accession>
<proteinExistence type="predicted"/>
<evidence type="ECO:0000259" key="2">
    <source>
        <dbReference type="SMART" id="SM01008"/>
    </source>
</evidence>
<dbReference type="InterPro" id="IPR008274">
    <property type="entry name" value="AldOxase/xan_DH_MoCoBD1"/>
</dbReference>
<evidence type="ECO:0000313" key="4">
    <source>
        <dbReference type="Proteomes" id="UP000182409"/>
    </source>
</evidence>
<protein>
    <submittedName>
        <fullName evidence="3">CO or xanthine dehydrogenase, Mo-binding subunit</fullName>
    </submittedName>
</protein>
<name>A0A1H4KRG5_9BACT</name>
<evidence type="ECO:0000313" key="3">
    <source>
        <dbReference type="EMBL" id="SEB61139.1"/>
    </source>
</evidence>
<dbReference type="OrthoDB" id="9759099at2"/>
<dbReference type="PANTHER" id="PTHR11908">
    <property type="entry name" value="XANTHINE DEHYDROGENASE"/>
    <property type="match status" value="1"/>
</dbReference>
<dbReference type="Pfam" id="PF01315">
    <property type="entry name" value="Ald_Xan_dh_C"/>
    <property type="match status" value="1"/>
</dbReference>
<dbReference type="SMART" id="SM01008">
    <property type="entry name" value="Ald_Xan_dh_C"/>
    <property type="match status" value="1"/>
</dbReference>
<dbReference type="InterPro" id="IPR037165">
    <property type="entry name" value="AldOxase/xan_DH_Mopterin-bd_sf"/>
</dbReference>
<dbReference type="GO" id="GO:0005506">
    <property type="term" value="F:iron ion binding"/>
    <property type="evidence" value="ECO:0007669"/>
    <property type="project" value="InterPro"/>
</dbReference>
<feature type="domain" description="Aldehyde oxidase/xanthine dehydrogenase a/b hammerhead" evidence="2">
    <location>
        <begin position="28"/>
        <end position="133"/>
    </location>
</feature>
<dbReference type="Gene3D" id="3.30.365.10">
    <property type="entry name" value="Aldehyde oxidase/xanthine dehydrogenase, molybdopterin binding domain"/>
    <property type="match status" value="4"/>
</dbReference>
<reference evidence="3 4" key="1">
    <citation type="submission" date="2016-10" db="EMBL/GenBank/DDBJ databases">
        <authorList>
            <person name="de Groot N.N."/>
        </authorList>
    </citation>
    <scope>NUCLEOTIDE SEQUENCE [LARGE SCALE GENOMIC DNA]</scope>
    <source>
        <strain evidence="3 4">AB35.6</strain>
    </source>
</reference>
<dbReference type="InterPro" id="IPR036856">
    <property type="entry name" value="Ald_Oxase/Xan_DH_a/b_sf"/>
</dbReference>
<dbReference type="Pfam" id="PF02738">
    <property type="entry name" value="MoCoBD_1"/>
    <property type="match status" value="1"/>
</dbReference>
<dbReference type="InterPro" id="IPR016208">
    <property type="entry name" value="Ald_Oxase/xanthine_DH-like"/>
</dbReference>
<dbReference type="InterPro" id="IPR046867">
    <property type="entry name" value="AldOxase/xan_DH_MoCoBD2"/>
</dbReference>
<dbReference type="EMBL" id="FNSD01000001">
    <property type="protein sequence ID" value="SEB61139.1"/>
    <property type="molecule type" value="Genomic_DNA"/>
</dbReference>
<dbReference type="Pfam" id="PF20256">
    <property type="entry name" value="MoCoBD_2"/>
    <property type="match status" value="1"/>
</dbReference>
<dbReference type="SUPFAM" id="SSF54665">
    <property type="entry name" value="CO dehydrogenase molybdoprotein N-domain-like"/>
    <property type="match status" value="1"/>
</dbReference>
<gene>
    <name evidence="3" type="ORF">SAMN05443244_1323</name>
</gene>
<feature type="region of interest" description="Disordered" evidence="1">
    <location>
        <begin position="749"/>
        <end position="771"/>
    </location>
</feature>
<dbReference type="Gene3D" id="3.90.1170.50">
    <property type="entry name" value="Aldehyde oxidase/xanthine dehydrogenase, a/b hammerhead"/>
    <property type="match status" value="1"/>
</dbReference>
<dbReference type="AlphaFoldDB" id="A0A1H4KRG5"/>
<dbReference type="Proteomes" id="UP000182409">
    <property type="component" value="Unassembled WGS sequence"/>
</dbReference>
<dbReference type="PANTHER" id="PTHR11908:SF157">
    <property type="entry name" value="XANTHINE DEHYDROGENASE SUBUNIT D-RELATED"/>
    <property type="match status" value="1"/>
</dbReference>
<evidence type="ECO:0000256" key="1">
    <source>
        <dbReference type="SAM" id="MobiDB-lite"/>
    </source>
</evidence>
<dbReference type="GO" id="GO:0016491">
    <property type="term" value="F:oxidoreductase activity"/>
    <property type="evidence" value="ECO:0007669"/>
    <property type="project" value="InterPro"/>
</dbReference>
<sequence length="771" mass="84050">MSFPLTAQTSTAPVGKNVVRKEGMGKVLGRARYVDDLVLPNMLHGATVRSSIARGRITNITFSDAIDWNEFVIVTAKDIPGKNTIVHLAEDHPCLADGFVNHPEEPILLIAHRDKAVLHHAIASIQIDYESMPGVFTVEESETQETIIWGEDNTFKSYLMEKGDVDAAFATADFIVEGEYRTGAQEQLYIENNGCIGEWSDTDGITVHGSMQCPYYLHHALMLAFDLPAEKCRVIQTETGGAFGGKEDFPSVIGTHAALLAKKAGRPVKIVYDRGEDMAATTKRHPSRTRHRTAVSKEGKLLGCEIDFAIDGGAYMTLSPVVLSRGTIHAAGCYHWPAVRIRAKAMATNVPPHGAFRGFGAPQSLFALERHMDKIAKVVGITPEELRRRNFLHTGDETATCQVVKDPIDLDAMLTKTLSAAEFHPRQARFAIENKTSPIKRGMGFASFFHGAGFTGSGERRLNSLVKLEVDHEGRVILLVSSTEFGQGTNTILCQVAAQSLNIPYEQVLIAQPDTHRVPNSGPTVASRTAMIVGKLVENACANLLATLQSTPDGLGETYSPQQFCAAALHYRSKHGSLEAEARYKSPGDIFWDDEKYKGEAYPAFGWAIYVAEVAVDTRTYQATCTNFWAMQEVGKVLHPVLAAGQIEGGVAQGIGYAIYEKCEWREGALKNNQMTNYIMPTSADLPNIHVLFEEIPSIHGAFGAKGIGELPMDGPAPAILNAIEDALGIAFNECPLLPEDIFERMTRTDEGGSENLEPTVAGPYFSESNA</sequence>